<proteinExistence type="predicted"/>
<gene>
    <name evidence="2" type="ORF">SETIT_2G210500v2</name>
</gene>
<feature type="region of interest" description="Disordered" evidence="1">
    <location>
        <begin position="301"/>
        <end position="325"/>
    </location>
</feature>
<feature type="region of interest" description="Disordered" evidence="1">
    <location>
        <begin position="103"/>
        <end position="135"/>
    </location>
</feature>
<evidence type="ECO:0000313" key="2">
    <source>
        <dbReference type="EMBL" id="RCV11739.1"/>
    </source>
</evidence>
<organism evidence="2">
    <name type="scientific">Setaria italica</name>
    <name type="common">Foxtail millet</name>
    <name type="synonym">Panicum italicum</name>
    <dbReference type="NCBI Taxonomy" id="4555"/>
    <lineage>
        <taxon>Eukaryota</taxon>
        <taxon>Viridiplantae</taxon>
        <taxon>Streptophyta</taxon>
        <taxon>Embryophyta</taxon>
        <taxon>Tracheophyta</taxon>
        <taxon>Spermatophyta</taxon>
        <taxon>Magnoliopsida</taxon>
        <taxon>Liliopsida</taxon>
        <taxon>Poales</taxon>
        <taxon>Poaceae</taxon>
        <taxon>PACMAD clade</taxon>
        <taxon>Panicoideae</taxon>
        <taxon>Panicodae</taxon>
        <taxon>Paniceae</taxon>
        <taxon>Cenchrinae</taxon>
        <taxon>Setaria</taxon>
    </lineage>
</organism>
<name>A0A368Q1E9_SETIT</name>
<accession>A0A368Q1E9</accession>
<feature type="compositionally biased region" description="Polar residues" evidence="1">
    <location>
        <begin position="313"/>
        <end position="325"/>
    </location>
</feature>
<reference evidence="2" key="1">
    <citation type="journal article" date="2012" name="Nat. Biotechnol.">
        <title>Reference genome sequence of the model plant Setaria.</title>
        <authorList>
            <person name="Bennetzen J.L."/>
            <person name="Schmutz J."/>
            <person name="Wang H."/>
            <person name="Percifield R."/>
            <person name="Hawkins J."/>
            <person name="Pontaroli A.C."/>
            <person name="Estep M."/>
            <person name="Feng L."/>
            <person name="Vaughn J.N."/>
            <person name="Grimwood J."/>
            <person name="Jenkins J."/>
            <person name="Barry K."/>
            <person name="Lindquist E."/>
            <person name="Hellsten U."/>
            <person name="Deshpande S."/>
            <person name="Wang X."/>
            <person name="Wu X."/>
            <person name="Mitros T."/>
            <person name="Triplett J."/>
            <person name="Yang X."/>
            <person name="Ye C.Y."/>
            <person name="Mauro-Herrera M."/>
            <person name="Wang L."/>
            <person name="Li P."/>
            <person name="Sharma M."/>
            <person name="Sharma R."/>
            <person name="Ronald P.C."/>
            <person name="Panaud O."/>
            <person name="Kellogg E.A."/>
            <person name="Brutnell T.P."/>
            <person name="Doust A.N."/>
            <person name="Tuskan G.A."/>
            <person name="Rokhsar D."/>
            <person name="Devos K.M."/>
        </authorList>
    </citation>
    <scope>NUCLEOTIDE SEQUENCE [LARGE SCALE GENOMIC DNA]</scope>
    <source>
        <strain evidence="2">Yugu1</strain>
    </source>
</reference>
<reference evidence="2" key="2">
    <citation type="submission" date="2015-07" db="EMBL/GenBank/DDBJ databases">
        <authorList>
            <person name="Noorani M."/>
        </authorList>
    </citation>
    <scope>NUCLEOTIDE SEQUENCE</scope>
    <source>
        <strain evidence="2">Yugu1</strain>
    </source>
</reference>
<dbReference type="AlphaFoldDB" id="A0A368Q1E9"/>
<sequence length="402" mass="43132">MAYVLDRLYKQPSGAGGRCRGMQLERTPARAGCPGPTERGAAACVRAPLQLQQVRIESIGHARVLKPALALARLPWRLADLTEPPRREACRRRPGRTNRIASRPRDHARAISMRIRGRAEPSAGKRASPLTGDAAHERVHLAPAARALQRRTHDAISAAIAHAACPPHDGPTPPVLARAPLSYSSHALCRAERNCPAPGPSARPCELASTCGVRDSLATIEELPSLFFFLLVLSSSLFLPRTHSTALSHPAVAGLPPPPAARSARHTTPPFLTTAVTRPRHRHCPPVILHHPTGGTITAQLAHNPPPPLGPSSKATGHANPQTQKPKSITLIPLHPAAHGDSPPSAPPTSRRGQLHPALLSLVGTACVWRRRWRNWNGWARGSNPSMTRVHSLQPCSGVCTQ</sequence>
<feature type="region of interest" description="Disordered" evidence="1">
    <location>
        <begin position="334"/>
        <end position="353"/>
    </location>
</feature>
<protein>
    <submittedName>
        <fullName evidence="2">Uncharacterized protein</fullName>
    </submittedName>
</protein>
<evidence type="ECO:0000256" key="1">
    <source>
        <dbReference type="SAM" id="MobiDB-lite"/>
    </source>
</evidence>
<dbReference type="EMBL" id="CM003529">
    <property type="protein sequence ID" value="RCV11739.1"/>
    <property type="molecule type" value="Genomic_DNA"/>
</dbReference>